<feature type="non-terminal residue" evidence="2">
    <location>
        <position position="181"/>
    </location>
</feature>
<gene>
    <name evidence="2" type="primary">Mkrn2os</name>
    <name evidence="2" type="ORF">ZOSHYP_R03539</name>
</gene>
<feature type="non-terminal residue" evidence="2">
    <location>
        <position position="1"/>
    </location>
</feature>
<organism evidence="2 3">
    <name type="scientific">Zosterops hypoxanthus</name>
    <dbReference type="NCBI Taxonomy" id="2485327"/>
    <lineage>
        <taxon>Eukaryota</taxon>
        <taxon>Metazoa</taxon>
        <taxon>Chordata</taxon>
        <taxon>Craniata</taxon>
        <taxon>Vertebrata</taxon>
        <taxon>Euteleostomi</taxon>
        <taxon>Archelosauria</taxon>
        <taxon>Archosauria</taxon>
        <taxon>Dinosauria</taxon>
        <taxon>Saurischia</taxon>
        <taxon>Theropoda</taxon>
        <taxon>Coelurosauria</taxon>
        <taxon>Aves</taxon>
        <taxon>Neognathae</taxon>
        <taxon>Neoaves</taxon>
        <taxon>Telluraves</taxon>
        <taxon>Australaves</taxon>
        <taxon>Passeriformes</taxon>
        <taxon>Sylvioidea</taxon>
        <taxon>Zosteropidae</taxon>
        <taxon>Zosterops</taxon>
    </lineage>
</organism>
<dbReference type="PANTHER" id="PTHR33963">
    <property type="entry name" value="MKRN2 OPPOSITE STRAND PROTEIN"/>
    <property type="match status" value="1"/>
</dbReference>
<dbReference type="AlphaFoldDB" id="A0A7L2KPC5"/>
<dbReference type="Pfam" id="PF16044">
    <property type="entry name" value="DUF4796_C"/>
    <property type="match status" value="1"/>
</dbReference>
<name>A0A7L2KPC5_9PASS</name>
<accession>A0A7L2KPC5</accession>
<comment type="caution">
    <text evidence="2">The sequence shown here is derived from an EMBL/GenBank/DDBJ whole genome shotgun (WGS) entry which is preliminary data.</text>
</comment>
<feature type="domain" description="MKRN2 opposite strand protein-like C-terminal" evidence="1">
    <location>
        <begin position="10"/>
        <end position="164"/>
    </location>
</feature>
<dbReference type="InterPro" id="IPR032016">
    <property type="entry name" value="MKRN2OS-like"/>
</dbReference>
<keyword evidence="3" id="KW-1185">Reference proteome</keyword>
<dbReference type="InterPro" id="IPR053921">
    <property type="entry name" value="MKRN2OS-like_C"/>
</dbReference>
<evidence type="ECO:0000313" key="2">
    <source>
        <dbReference type="EMBL" id="NXR36876.1"/>
    </source>
</evidence>
<dbReference type="OrthoDB" id="10065749at2759"/>
<sequence>LRRAGLTAAPVRLHCPFRHGHSQPRAFLIRPSRGTFLHDYDGHSDLHVGITNSKGVVYHYDQEGVHRAASGWEQSISIPLVQPDMWELLQHWDNLLEEFSLEEAWLPHRYEEQQHNCFTFALALVNRVRCGRGRQPLSKAEFTERFLLPHTTAAARYLRLHRHLAHSDVLIVPLQEQQQDC</sequence>
<evidence type="ECO:0000313" key="3">
    <source>
        <dbReference type="Proteomes" id="UP000549157"/>
    </source>
</evidence>
<reference evidence="2 3" key="1">
    <citation type="submission" date="2019-09" db="EMBL/GenBank/DDBJ databases">
        <title>Bird 10,000 Genomes (B10K) Project - Family phase.</title>
        <authorList>
            <person name="Zhang G."/>
        </authorList>
    </citation>
    <scope>NUCLEOTIDE SEQUENCE [LARGE SCALE GENOMIC DNA]</scope>
    <source>
        <strain evidence="2">B10K-DU-001-36</strain>
        <tissue evidence="2">Muscle</tissue>
    </source>
</reference>
<protein>
    <submittedName>
        <fullName evidence="2">MKROS protein</fullName>
    </submittedName>
</protein>
<dbReference type="PANTHER" id="PTHR33963:SF2">
    <property type="entry name" value="MKRN2 OPPOSITE STRAND PROTEIN"/>
    <property type="match status" value="1"/>
</dbReference>
<dbReference type="EMBL" id="VWYL01017178">
    <property type="protein sequence ID" value="NXR36876.1"/>
    <property type="molecule type" value="Genomic_DNA"/>
</dbReference>
<evidence type="ECO:0000259" key="1">
    <source>
        <dbReference type="Pfam" id="PF16044"/>
    </source>
</evidence>
<dbReference type="Proteomes" id="UP000549157">
    <property type="component" value="Unassembled WGS sequence"/>
</dbReference>
<proteinExistence type="predicted"/>